<dbReference type="Proteomes" id="UP000038802">
    <property type="component" value="Unassembled WGS sequence"/>
</dbReference>
<dbReference type="AlphaFoldDB" id="A0A0U0REW4"/>
<feature type="compositionally biased region" description="Polar residues" evidence="1">
    <location>
        <begin position="103"/>
        <end position="116"/>
    </location>
</feature>
<evidence type="ECO:0000256" key="1">
    <source>
        <dbReference type="SAM" id="MobiDB-lite"/>
    </source>
</evidence>
<proteinExistence type="predicted"/>
<feature type="region of interest" description="Disordered" evidence="1">
    <location>
        <begin position="73"/>
        <end position="145"/>
    </location>
</feature>
<evidence type="ECO:0000313" key="3">
    <source>
        <dbReference type="EMBL" id="COW04327.1"/>
    </source>
</evidence>
<accession>A0A0U0REW4</accession>
<organism evidence="3 4">
    <name type="scientific">Mycobacterium tuberculosis</name>
    <dbReference type="NCBI Taxonomy" id="1773"/>
    <lineage>
        <taxon>Bacteria</taxon>
        <taxon>Bacillati</taxon>
        <taxon>Actinomycetota</taxon>
        <taxon>Actinomycetes</taxon>
        <taxon>Mycobacteriales</taxon>
        <taxon>Mycobacteriaceae</taxon>
        <taxon>Mycobacterium</taxon>
        <taxon>Mycobacterium tuberculosis complex</taxon>
    </lineage>
</organism>
<evidence type="ECO:0000313" key="2">
    <source>
        <dbReference type="EMBL" id="CFE53392.1"/>
    </source>
</evidence>
<dbReference type="EMBL" id="CSAE01000292">
    <property type="protein sequence ID" value="COW04327.1"/>
    <property type="molecule type" value="Genomic_DNA"/>
</dbReference>
<protein>
    <submittedName>
        <fullName evidence="3">Uncharacterized protein</fullName>
    </submittedName>
</protein>
<reference evidence="4 5" key="1">
    <citation type="submission" date="2015-03" db="EMBL/GenBank/DDBJ databases">
        <authorList>
            <consortium name="Pathogen Informatics"/>
        </authorList>
    </citation>
    <scope>NUCLEOTIDE SEQUENCE [LARGE SCALE GENOMIC DNA]</scope>
    <source>
        <strain evidence="2 5">H09601792</strain>
        <strain evidence="4">K00500041</strain>
    </source>
</reference>
<evidence type="ECO:0000313" key="4">
    <source>
        <dbReference type="Proteomes" id="UP000038802"/>
    </source>
</evidence>
<evidence type="ECO:0000313" key="5">
    <source>
        <dbReference type="Proteomes" id="UP000046947"/>
    </source>
</evidence>
<sequence length="298" mass="31270">MIKSTLGSPTPIRPKSMTPVKRPCAVRMLNRDRSPWNHIGGPAYGGTRRADSHAAVAAWTSMIPSRAASAARTSASCSPSGAPRLAGGPPMGSVARKAVMKSARSSTARLGSTNSAADGFSPATQRHTDHGQPNPSAGLPNPTGTGLATPRCAAIRGSHCCSVRRLSMAQPMRGMRTARSSPSRYIALSVPAERTGAMGRSAHCGNCARSRRRTRSSSISTSSACIFALRTRSYRSKTVPSCSQIRRTKAKPARNATLADAEFSGSTLITASVAPCSAAYWHTRSTARVASPRPRQLG</sequence>
<name>A0A0U0REW4_MYCTX</name>
<dbReference type="EMBL" id="CFOH01000356">
    <property type="protein sequence ID" value="CFE53392.1"/>
    <property type="molecule type" value="Genomic_DNA"/>
</dbReference>
<reference evidence="3" key="2">
    <citation type="submission" date="2015-03" db="EMBL/GenBank/DDBJ databases">
        <authorList>
            <person name="Murphy D."/>
        </authorList>
    </citation>
    <scope>NUCLEOTIDE SEQUENCE [LARGE SCALE GENOMIC DNA]</scope>
    <source>
        <strain evidence="3">K00500041</strain>
    </source>
</reference>
<dbReference type="Proteomes" id="UP000046947">
    <property type="component" value="Unassembled WGS sequence"/>
</dbReference>
<gene>
    <name evidence="2" type="ORF">ERS007688_02241</name>
    <name evidence="3" type="ORF">ERS007703_02605</name>
</gene>